<dbReference type="EMBL" id="KN837100">
    <property type="protein sequence ID" value="KIJ47835.1"/>
    <property type="molecule type" value="Genomic_DNA"/>
</dbReference>
<proteinExistence type="predicted"/>
<evidence type="ECO:0000313" key="4">
    <source>
        <dbReference type="Proteomes" id="UP000054279"/>
    </source>
</evidence>
<dbReference type="HOGENOM" id="CLU_000288_6_10_1"/>
<name>A0A0C9W4L9_SPHS4</name>
<reference evidence="3 4" key="1">
    <citation type="submission" date="2014-06" db="EMBL/GenBank/DDBJ databases">
        <title>Evolutionary Origins and Diversification of the Mycorrhizal Mutualists.</title>
        <authorList>
            <consortium name="DOE Joint Genome Institute"/>
            <consortium name="Mycorrhizal Genomics Consortium"/>
            <person name="Kohler A."/>
            <person name="Kuo A."/>
            <person name="Nagy L.G."/>
            <person name="Floudas D."/>
            <person name="Copeland A."/>
            <person name="Barry K.W."/>
            <person name="Cichocki N."/>
            <person name="Veneault-Fourrey C."/>
            <person name="LaButti K."/>
            <person name="Lindquist E.A."/>
            <person name="Lipzen A."/>
            <person name="Lundell T."/>
            <person name="Morin E."/>
            <person name="Murat C."/>
            <person name="Riley R."/>
            <person name="Ohm R."/>
            <person name="Sun H."/>
            <person name="Tunlid A."/>
            <person name="Henrissat B."/>
            <person name="Grigoriev I.V."/>
            <person name="Hibbett D.S."/>
            <person name="Martin F."/>
        </authorList>
    </citation>
    <scope>NUCLEOTIDE SEQUENCE [LARGE SCALE GENOMIC DNA]</scope>
    <source>
        <strain evidence="3 4">SS14</strain>
    </source>
</reference>
<dbReference type="InterPro" id="IPR027417">
    <property type="entry name" value="P-loop_NTPase"/>
</dbReference>
<dbReference type="SUPFAM" id="SSF52540">
    <property type="entry name" value="P-loop containing nucleoside triphosphate hydrolases"/>
    <property type="match status" value="1"/>
</dbReference>
<dbReference type="PANTHER" id="PTHR10039:SF17">
    <property type="entry name" value="FUNGAL STAND N-TERMINAL GOODBYE DOMAIN-CONTAINING PROTEIN-RELATED"/>
    <property type="match status" value="1"/>
</dbReference>
<evidence type="ECO:0000256" key="1">
    <source>
        <dbReference type="ARBA" id="ARBA00022737"/>
    </source>
</evidence>
<gene>
    <name evidence="3" type="ORF">M422DRAFT_248416</name>
</gene>
<dbReference type="Gene3D" id="3.40.50.300">
    <property type="entry name" value="P-loop containing nucleotide triphosphate hydrolases"/>
    <property type="match status" value="1"/>
</dbReference>
<keyword evidence="4" id="KW-1185">Reference proteome</keyword>
<evidence type="ECO:0000259" key="2">
    <source>
        <dbReference type="Pfam" id="PF24883"/>
    </source>
</evidence>
<protein>
    <recommendedName>
        <fullName evidence="2">Nephrocystin 3-like N-terminal domain-containing protein</fullName>
    </recommendedName>
</protein>
<feature type="domain" description="Nephrocystin 3-like N-terminal" evidence="2">
    <location>
        <begin position="98"/>
        <end position="255"/>
    </location>
</feature>
<dbReference type="Proteomes" id="UP000054279">
    <property type="component" value="Unassembled WGS sequence"/>
</dbReference>
<dbReference type="Pfam" id="PF24883">
    <property type="entry name" value="NPHP3_N"/>
    <property type="match status" value="1"/>
</dbReference>
<accession>A0A0C9W4L9</accession>
<dbReference type="OrthoDB" id="4760524at2759"/>
<keyword evidence="1" id="KW-0677">Repeat</keyword>
<sequence>MPPRRTHNANPPLSTPPGNYYENIRVDGGQNHLGDAYYVPYGTETTRGGETNDQEDARYVLNKLEPYINKNASYNSYEREQQGTSICQPGTRGRILAKIEEWITGEGPPVLWLYGPAGAGKSTIAQTIAEQCDDRKNLAFSYFFSRKNANRNDLTKFMPTFAYELVRTLPSLGTSVREVIRRDPSIFGRRLELQANTLIVEPLKAVSEQMPRMVIVIDGLDEYSDDTGTLPLKNFIHVLVEAIKDMPFRIFFVSRPESYINAIFKHPQLRVKTMELPLHDWETTRDVFNYLRTELSRVRKDRQIQVFPWPSEDDLWTLAKKSEGIFIYASTLVKFVGARNCNSIKRLQEAMESHNGLDSLFTQVLDSAKEHPDFLFLLGIIMFLREPLKLWQLALFLKWSTHDIRAALEGSLSILYVPEGDDDVICPYHASLQDFLNDLGRSGSHFLDPATNHKTLFHTSVRLILEDTDFFTESGQGVYYAYRNWCYHLCSLINVNITSVDRTTIVALMEELNRNWCARLARLKSHEKVKSWLVDLEGVIACAKRGENDFEDLIKMGQELQENVHVRASIIMKVYLQSISSSLEICMSKHIMQKLVLIITFHVWKDGKHFT</sequence>
<dbReference type="PANTHER" id="PTHR10039">
    <property type="entry name" value="AMELOGENIN"/>
    <property type="match status" value="1"/>
</dbReference>
<evidence type="ECO:0000313" key="3">
    <source>
        <dbReference type="EMBL" id="KIJ47835.1"/>
    </source>
</evidence>
<dbReference type="InterPro" id="IPR056884">
    <property type="entry name" value="NPHP3-like_N"/>
</dbReference>
<dbReference type="AlphaFoldDB" id="A0A0C9W4L9"/>
<organism evidence="3 4">
    <name type="scientific">Sphaerobolus stellatus (strain SS14)</name>
    <dbReference type="NCBI Taxonomy" id="990650"/>
    <lineage>
        <taxon>Eukaryota</taxon>
        <taxon>Fungi</taxon>
        <taxon>Dikarya</taxon>
        <taxon>Basidiomycota</taxon>
        <taxon>Agaricomycotina</taxon>
        <taxon>Agaricomycetes</taxon>
        <taxon>Phallomycetidae</taxon>
        <taxon>Geastrales</taxon>
        <taxon>Sphaerobolaceae</taxon>
        <taxon>Sphaerobolus</taxon>
    </lineage>
</organism>